<name>A0A9Q6ZAX7_MYROD</name>
<feature type="chain" id="PRO_5040513286" evidence="1">
    <location>
        <begin position="22"/>
        <end position="399"/>
    </location>
</feature>
<evidence type="ECO:0000313" key="2">
    <source>
        <dbReference type="EMBL" id="QQT99045.1"/>
    </source>
</evidence>
<dbReference type="OrthoDB" id="1427289at2"/>
<gene>
    <name evidence="2" type="ORF">I6I88_12585</name>
</gene>
<dbReference type="Proteomes" id="UP000596202">
    <property type="component" value="Chromosome"/>
</dbReference>
<reference evidence="2 3" key="1">
    <citation type="submission" date="2021-01" db="EMBL/GenBank/DDBJ databases">
        <title>FDA dAtabase for Regulatory Grade micrObial Sequences (FDA-ARGOS): Supporting development and validation of Infectious Disease Dx tests.</title>
        <authorList>
            <person name="Sproer C."/>
            <person name="Gronow S."/>
            <person name="Severitt S."/>
            <person name="Schroder I."/>
            <person name="Tallon L."/>
            <person name="Sadzewicz L."/>
            <person name="Zhao X."/>
            <person name="Boylan J."/>
            <person name="Ott S."/>
            <person name="Bowen H."/>
            <person name="Vavikolanu K."/>
            <person name="Mehta A."/>
            <person name="Aluvathingal J."/>
            <person name="Nadendla S."/>
            <person name="Lowell S."/>
            <person name="Myers T."/>
            <person name="Yan Y."/>
            <person name="Sichtig H."/>
        </authorList>
    </citation>
    <scope>NUCLEOTIDE SEQUENCE [LARGE SCALE GENOMIC DNA]</scope>
    <source>
        <strain evidence="2 3">FDAARGOS_1131</strain>
    </source>
</reference>
<dbReference type="GeneID" id="93528503"/>
<dbReference type="AlphaFoldDB" id="A0A9Q6ZAX7"/>
<dbReference type="PROSITE" id="PS51257">
    <property type="entry name" value="PROKAR_LIPOPROTEIN"/>
    <property type="match status" value="1"/>
</dbReference>
<accession>A0A9Q6ZAX7</accession>
<keyword evidence="1" id="KW-0732">Signal</keyword>
<evidence type="ECO:0000313" key="3">
    <source>
        <dbReference type="Proteomes" id="UP000596202"/>
    </source>
</evidence>
<dbReference type="EMBL" id="CP068108">
    <property type="protein sequence ID" value="QQT99045.1"/>
    <property type="molecule type" value="Genomic_DNA"/>
</dbReference>
<dbReference type="RefSeq" id="WP_002986655.1">
    <property type="nucleotide sequence ID" value="NZ_CP068108.1"/>
</dbReference>
<feature type="signal peptide" evidence="1">
    <location>
        <begin position="1"/>
        <end position="21"/>
    </location>
</feature>
<proteinExistence type="predicted"/>
<organism evidence="2 3">
    <name type="scientific">Myroides odoratus</name>
    <name type="common">Flavobacterium odoratum</name>
    <dbReference type="NCBI Taxonomy" id="256"/>
    <lineage>
        <taxon>Bacteria</taxon>
        <taxon>Pseudomonadati</taxon>
        <taxon>Bacteroidota</taxon>
        <taxon>Flavobacteriia</taxon>
        <taxon>Flavobacteriales</taxon>
        <taxon>Flavobacteriaceae</taxon>
        <taxon>Myroides</taxon>
    </lineage>
</organism>
<evidence type="ECO:0000256" key="1">
    <source>
        <dbReference type="SAM" id="SignalP"/>
    </source>
</evidence>
<sequence length="399" mass="44685">MFTKKFTNFAVILLLSAFVFGCSSDDSTTEELTLTLEASTKNILLGEEVSFVVLDNKGKAITDATILVDNKAIVGYTYKAPAAAIYQVVATKQNYQSSTPISITVAEETLTIKANKEVAKVNDTITFSAFNSEQKDITTKAIFYVNAKPIEGNTYTVKATDVPHLKVYAARTNIKSNEIAIQIEQEQHNLAQLIRGKWKLENAASHDIIYNFYADDTFNFVYFGTLMQGEYRILGDKVHLDVISSGMKMTDYSIIEVKQYISTNELNVLLTVSGIHEQGQAGRLIRQKEDVTLDVQQMIGTWKAELNGQKVFTITFNDNGSCSVIQAENTTGIANMETVQYMSKYEKYSANTLILENRNGAYTYYLTVEEFLHANEIKATLFEYVLFPQKSSALILKKM</sequence>
<protein>
    <submittedName>
        <fullName evidence="2">Uncharacterized protein</fullName>
    </submittedName>
</protein>